<evidence type="ECO:0000313" key="2">
    <source>
        <dbReference type="EMBL" id="KAK1424246.1"/>
    </source>
</evidence>
<accession>A0AAD8NXF6</accession>
<proteinExistence type="predicted"/>
<feature type="compositionally biased region" description="Basic and acidic residues" evidence="1">
    <location>
        <begin position="16"/>
        <end position="31"/>
    </location>
</feature>
<reference evidence="2" key="1">
    <citation type="journal article" date="2023" name="bioRxiv">
        <title>Improved chromosome-level genome assembly for marigold (Tagetes erecta).</title>
        <authorList>
            <person name="Jiang F."/>
            <person name="Yuan L."/>
            <person name="Wang S."/>
            <person name="Wang H."/>
            <person name="Xu D."/>
            <person name="Wang A."/>
            <person name="Fan W."/>
        </authorList>
    </citation>
    <scope>NUCLEOTIDE SEQUENCE</scope>
    <source>
        <strain evidence="2">WSJ</strain>
        <tissue evidence="2">Leaf</tissue>
    </source>
</reference>
<evidence type="ECO:0000313" key="3">
    <source>
        <dbReference type="Proteomes" id="UP001229421"/>
    </source>
</evidence>
<name>A0AAD8NXF6_TARER</name>
<feature type="region of interest" description="Disordered" evidence="1">
    <location>
        <begin position="1"/>
        <end position="42"/>
    </location>
</feature>
<protein>
    <submittedName>
        <fullName evidence="2">Uncharacterized protein</fullName>
    </submittedName>
</protein>
<comment type="caution">
    <text evidence="2">The sequence shown here is derived from an EMBL/GenBank/DDBJ whole genome shotgun (WGS) entry which is preliminary data.</text>
</comment>
<dbReference type="AlphaFoldDB" id="A0AAD8NXF6"/>
<dbReference type="EMBL" id="JAUHHV010000005">
    <property type="protein sequence ID" value="KAK1424246.1"/>
    <property type="molecule type" value="Genomic_DNA"/>
</dbReference>
<organism evidence="2 3">
    <name type="scientific">Tagetes erecta</name>
    <name type="common">African marigold</name>
    <dbReference type="NCBI Taxonomy" id="13708"/>
    <lineage>
        <taxon>Eukaryota</taxon>
        <taxon>Viridiplantae</taxon>
        <taxon>Streptophyta</taxon>
        <taxon>Embryophyta</taxon>
        <taxon>Tracheophyta</taxon>
        <taxon>Spermatophyta</taxon>
        <taxon>Magnoliopsida</taxon>
        <taxon>eudicotyledons</taxon>
        <taxon>Gunneridae</taxon>
        <taxon>Pentapetalae</taxon>
        <taxon>asterids</taxon>
        <taxon>campanulids</taxon>
        <taxon>Asterales</taxon>
        <taxon>Asteraceae</taxon>
        <taxon>Asteroideae</taxon>
        <taxon>Heliantheae alliance</taxon>
        <taxon>Tageteae</taxon>
        <taxon>Tagetes</taxon>
    </lineage>
</organism>
<keyword evidence="3" id="KW-1185">Reference proteome</keyword>
<gene>
    <name evidence="2" type="ORF">QVD17_19567</name>
</gene>
<dbReference type="Proteomes" id="UP001229421">
    <property type="component" value="Unassembled WGS sequence"/>
</dbReference>
<evidence type="ECO:0000256" key="1">
    <source>
        <dbReference type="SAM" id="MobiDB-lite"/>
    </source>
</evidence>
<sequence>MNEHREKEAINTSSAIEKRRKENEFTSKPKSMDSMWKNQEDASNQLDNQIDGYLSDIWRDIFPSNQLVGWKTFTHYT</sequence>